<comment type="activity regulation">
    <text evidence="9">Activated by a monovalent cation that binds near, but not in, the active site. The most likely occupant of the site in vivo is potassium. Ion binding induces a conformational change that may alter substrate affinity.</text>
</comment>
<evidence type="ECO:0000256" key="6">
    <source>
        <dbReference type="ARBA" id="ARBA00022842"/>
    </source>
</evidence>
<evidence type="ECO:0000256" key="2">
    <source>
        <dbReference type="ARBA" id="ARBA00022723"/>
    </source>
</evidence>
<reference evidence="12" key="1">
    <citation type="journal article" date="2019" name="Int. J. Syst. Evol. Microbiol.">
        <title>The Global Catalogue of Microorganisms (GCM) 10K type strain sequencing project: providing services to taxonomists for standard genome sequencing and annotation.</title>
        <authorList>
            <consortium name="The Broad Institute Genomics Platform"/>
            <consortium name="The Broad Institute Genome Sequencing Center for Infectious Disease"/>
            <person name="Wu L."/>
            <person name="Ma J."/>
        </authorList>
    </citation>
    <scope>NUCLEOTIDE SEQUENCE [LARGE SCALE GENOMIC DNA]</scope>
    <source>
        <strain evidence="12">NBRC 108728</strain>
    </source>
</reference>
<keyword evidence="7 9" id="KW-0630">Potassium</keyword>
<dbReference type="PRINTS" id="PR00990">
    <property type="entry name" value="RIBOKINASE"/>
</dbReference>
<feature type="binding site" evidence="9">
    <location>
        <begin position="13"/>
        <end position="15"/>
    </location>
    <ligand>
        <name>substrate</name>
    </ligand>
</feature>
<keyword evidence="3 9" id="KW-0547">Nucleotide-binding</keyword>
<feature type="binding site" evidence="9">
    <location>
        <position position="289"/>
    </location>
    <ligand>
        <name>K(+)</name>
        <dbReference type="ChEBI" id="CHEBI:29103"/>
    </ligand>
</feature>
<feature type="binding site" evidence="9">
    <location>
        <position position="254"/>
    </location>
    <ligand>
        <name>substrate</name>
    </ligand>
</feature>
<dbReference type="InterPro" id="IPR011611">
    <property type="entry name" value="PfkB_dom"/>
</dbReference>
<organism evidence="11 12">
    <name type="scientific">Frondihabitans sucicola</name>
    <dbReference type="NCBI Taxonomy" id="1268041"/>
    <lineage>
        <taxon>Bacteria</taxon>
        <taxon>Bacillati</taxon>
        <taxon>Actinomycetota</taxon>
        <taxon>Actinomycetes</taxon>
        <taxon>Micrococcales</taxon>
        <taxon>Microbacteriaceae</taxon>
        <taxon>Frondihabitans</taxon>
    </lineage>
</organism>
<gene>
    <name evidence="11" type="primary">rbsK_1</name>
    <name evidence="9" type="synonym">rbsK</name>
    <name evidence="11" type="ORF">GCM10025867_16540</name>
</gene>
<keyword evidence="9" id="KW-0963">Cytoplasm</keyword>
<dbReference type="RefSeq" id="WP_286346213.1">
    <property type="nucleotide sequence ID" value="NZ_AP027732.1"/>
</dbReference>
<comment type="subcellular location">
    <subcellularLocation>
        <location evidence="9">Cytoplasm</location>
    </subcellularLocation>
</comment>
<keyword evidence="12" id="KW-1185">Reference proteome</keyword>
<protein>
    <recommendedName>
        <fullName evidence="9">Ribokinase</fullName>
        <shortName evidence="9">RK</shortName>
        <ecNumber evidence="9">2.7.1.15</ecNumber>
    </recommendedName>
</protein>
<feature type="binding site" evidence="9">
    <location>
        <position position="293"/>
    </location>
    <ligand>
        <name>K(+)</name>
        <dbReference type="ChEBI" id="CHEBI:29103"/>
    </ligand>
</feature>
<feature type="binding site" evidence="9">
    <location>
        <position position="250"/>
    </location>
    <ligand>
        <name>K(+)</name>
        <dbReference type="ChEBI" id="CHEBI:29103"/>
    </ligand>
</feature>
<dbReference type="Pfam" id="PF00294">
    <property type="entry name" value="PfkB"/>
    <property type="match status" value="1"/>
</dbReference>
<feature type="binding site" evidence="9">
    <location>
        <position position="248"/>
    </location>
    <ligand>
        <name>K(+)</name>
        <dbReference type="ChEBI" id="CHEBI:29103"/>
    </ligand>
</feature>
<dbReference type="PANTHER" id="PTHR10584:SF166">
    <property type="entry name" value="RIBOKINASE"/>
    <property type="match status" value="1"/>
</dbReference>
<dbReference type="CDD" id="cd01174">
    <property type="entry name" value="ribokinase"/>
    <property type="match status" value="1"/>
</dbReference>
<proteinExistence type="inferred from homology"/>
<comment type="similarity">
    <text evidence="9">Belongs to the carbohydrate kinase PfkB family. Ribokinase subfamily.</text>
</comment>
<keyword evidence="8 9" id="KW-0119">Carbohydrate metabolism</keyword>
<keyword evidence="2 9" id="KW-0479">Metal-binding</keyword>
<feature type="active site" description="Proton acceptor" evidence="9">
    <location>
        <position position="254"/>
    </location>
</feature>
<keyword evidence="1 9" id="KW-0808">Transferase</keyword>
<comment type="catalytic activity">
    <reaction evidence="9">
        <text>D-ribose + ATP = D-ribose 5-phosphate + ADP + H(+)</text>
        <dbReference type="Rhea" id="RHEA:13697"/>
        <dbReference type="ChEBI" id="CHEBI:15378"/>
        <dbReference type="ChEBI" id="CHEBI:30616"/>
        <dbReference type="ChEBI" id="CHEBI:47013"/>
        <dbReference type="ChEBI" id="CHEBI:78346"/>
        <dbReference type="ChEBI" id="CHEBI:456216"/>
        <dbReference type="EC" id="2.7.1.15"/>
    </reaction>
</comment>
<evidence type="ECO:0000313" key="11">
    <source>
        <dbReference type="EMBL" id="BDZ49413.1"/>
    </source>
</evidence>
<evidence type="ECO:0000256" key="1">
    <source>
        <dbReference type="ARBA" id="ARBA00022679"/>
    </source>
</evidence>
<dbReference type="EC" id="2.7.1.15" evidence="9"/>
<evidence type="ECO:0000256" key="9">
    <source>
        <dbReference type="HAMAP-Rule" id="MF_01987"/>
    </source>
</evidence>
<evidence type="ECO:0000259" key="10">
    <source>
        <dbReference type="Pfam" id="PF00294"/>
    </source>
</evidence>
<dbReference type="InterPro" id="IPR011877">
    <property type="entry name" value="Ribokinase"/>
</dbReference>
<dbReference type="Proteomes" id="UP001321486">
    <property type="component" value="Chromosome"/>
</dbReference>
<comment type="subunit">
    <text evidence="9">Homodimer.</text>
</comment>
<feature type="binding site" evidence="9">
    <location>
        <position position="287"/>
    </location>
    <ligand>
        <name>K(+)</name>
        <dbReference type="ChEBI" id="CHEBI:29103"/>
    </ligand>
</feature>
<feature type="binding site" evidence="9">
    <location>
        <begin position="221"/>
        <end position="226"/>
    </location>
    <ligand>
        <name>ATP</name>
        <dbReference type="ChEBI" id="CHEBI:30616"/>
    </ligand>
</feature>
<dbReference type="InterPro" id="IPR002139">
    <property type="entry name" value="Ribo/fructo_kinase"/>
</dbReference>
<feature type="binding site" evidence="9">
    <location>
        <begin position="253"/>
        <end position="254"/>
    </location>
    <ligand>
        <name>ATP</name>
        <dbReference type="ChEBI" id="CHEBI:30616"/>
    </ligand>
</feature>
<dbReference type="SUPFAM" id="SSF53613">
    <property type="entry name" value="Ribokinase-like"/>
    <property type="match status" value="1"/>
</dbReference>
<accession>A0ABN6XZ68</accession>
<evidence type="ECO:0000256" key="7">
    <source>
        <dbReference type="ARBA" id="ARBA00022958"/>
    </source>
</evidence>
<comment type="caution">
    <text evidence="9">Lacks conserved residue(s) required for the propagation of feature annotation.</text>
</comment>
<feature type="binding site" evidence="9">
    <location>
        <position position="284"/>
    </location>
    <ligand>
        <name>K(+)</name>
        <dbReference type="ChEBI" id="CHEBI:29103"/>
    </ligand>
</feature>
<comment type="function">
    <text evidence="9">Catalyzes the phosphorylation of ribose at O-5 in a reaction requiring ATP and magnesium. The resulting D-ribose-5-phosphate can then be used either for sythesis of nucleotides, histidine, and tryptophan, or as a component of the pentose phosphate pathway.</text>
</comment>
<evidence type="ECO:0000256" key="4">
    <source>
        <dbReference type="ARBA" id="ARBA00022777"/>
    </source>
</evidence>
<dbReference type="Gene3D" id="3.40.1190.20">
    <property type="match status" value="1"/>
</dbReference>
<keyword evidence="6 9" id="KW-0460">Magnesium</keyword>
<dbReference type="EMBL" id="AP027732">
    <property type="protein sequence ID" value="BDZ49413.1"/>
    <property type="molecule type" value="Genomic_DNA"/>
</dbReference>
<feature type="domain" description="Carbohydrate kinase PfkB" evidence="10">
    <location>
        <begin position="6"/>
        <end position="296"/>
    </location>
</feature>
<feature type="binding site" evidence="9">
    <location>
        <position position="186"/>
    </location>
    <ligand>
        <name>ATP</name>
        <dbReference type="ChEBI" id="CHEBI:30616"/>
    </ligand>
</feature>
<keyword evidence="4 9" id="KW-0418">Kinase</keyword>
<evidence type="ECO:0000256" key="5">
    <source>
        <dbReference type="ARBA" id="ARBA00022840"/>
    </source>
</evidence>
<dbReference type="InterPro" id="IPR029056">
    <property type="entry name" value="Ribokinase-like"/>
</dbReference>
<evidence type="ECO:0000256" key="8">
    <source>
        <dbReference type="ARBA" id="ARBA00023277"/>
    </source>
</evidence>
<comment type="pathway">
    <text evidence="9">Carbohydrate metabolism; D-ribose degradation; D-ribose 5-phosphate from beta-D-ribopyranose: step 2/2.</text>
</comment>
<sequence length="305" mass="30500">MSVKPLVIVGSLNADLVVQTERFPRAGETLHGSPLRILPGGKSSNQAAAAARLGGEVRLVGAVGDDDNGRMLVAAARESGVDTRGVALRSDSVTGTAVITVDAQGENTIVISAGANGTLSAADVEANRVSFDGASVLGLCLEVGIDAVLAAARAGREAGLTVLTNLSPYAAVPDDLLLATDVVLLNEHEAAQLLGVDLDAVEWSDVGAAIARLGVPHAVITTGSAGCVVLSGDDSPVTVPSPRVGAVDTTGCGDAFMGALALRLAEGDALVAAATFAVRVGSFAATRHGAQSSYPTPAELETFSA</sequence>
<dbReference type="HAMAP" id="MF_01987">
    <property type="entry name" value="Ribokinase"/>
    <property type="match status" value="1"/>
</dbReference>
<comment type="cofactor">
    <cofactor evidence="9">
        <name>Mg(2+)</name>
        <dbReference type="ChEBI" id="CHEBI:18420"/>
    </cofactor>
    <text evidence="9">Requires a divalent cation, most likely magnesium in vivo, as an electrophilic catalyst to aid phosphoryl group transfer. It is the chelate of the metal and the nucleotide that is the actual substrate.</text>
</comment>
<name>A0ABN6XZ68_9MICO</name>
<dbReference type="PANTHER" id="PTHR10584">
    <property type="entry name" value="SUGAR KINASE"/>
    <property type="match status" value="1"/>
</dbReference>
<evidence type="ECO:0000313" key="12">
    <source>
        <dbReference type="Proteomes" id="UP001321486"/>
    </source>
</evidence>
<feature type="binding site" evidence="9">
    <location>
        <begin position="41"/>
        <end position="45"/>
    </location>
    <ligand>
        <name>substrate</name>
    </ligand>
</feature>
<evidence type="ECO:0000256" key="3">
    <source>
        <dbReference type="ARBA" id="ARBA00022741"/>
    </source>
</evidence>
<feature type="binding site" evidence="9">
    <location>
        <position position="142"/>
    </location>
    <ligand>
        <name>substrate</name>
    </ligand>
</feature>
<keyword evidence="5 9" id="KW-0067">ATP-binding</keyword>